<sequence>MKLTKLTALAITGCLSLAAIAPAQAHDHGRRHDHYDRRGPDRVIVIRDDRRRYDDRRDWDGRRNDRADHYRHGPGPRWSRGDRLPRDYRGRQYIVNDWRGHRLAPPPRGAHWVGVGADYLLVGIATGVIMQAVLAR</sequence>
<dbReference type="KEGG" id="pacr:FXN63_06825"/>
<dbReference type="Proteomes" id="UP000325161">
    <property type="component" value="Chromosome"/>
</dbReference>
<evidence type="ECO:0000256" key="1">
    <source>
        <dbReference type="SAM" id="MobiDB-lite"/>
    </source>
</evidence>
<keyword evidence="2" id="KW-0732">Signal</keyword>
<keyword evidence="4" id="KW-1185">Reference proteome</keyword>
<dbReference type="EMBL" id="CP043046">
    <property type="protein sequence ID" value="QEI05585.1"/>
    <property type="molecule type" value="Genomic_DNA"/>
</dbReference>
<feature type="signal peptide" evidence="2">
    <location>
        <begin position="1"/>
        <end position="25"/>
    </location>
</feature>
<evidence type="ECO:0000313" key="3">
    <source>
        <dbReference type="EMBL" id="QEI05585.1"/>
    </source>
</evidence>
<proteinExistence type="predicted"/>
<dbReference type="AlphaFoldDB" id="A0A5C0ATZ0"/>
<dbReference type="Pfam" id="PF11776">
    <property type="entry name" value="RcnB"/>
    <property type="match status" value="1"/>
</dbReference>
<evidence type="ECO:0000313" key="4">
    <source>
        <dbReference type="Proteomes" id="UP000325161"/>
    </source>
</evidence>
<feature type="compositionally biased region" description="Basic and acidic residues" evidence="1">
    <location>
        <begin position="55"/>
        <end position="71"/>
    </location>
</feature>
<gene>
    <name evidence="3" type="ORF">FXN63_06825</name>
</gene>
<feature type="chain" id="PRO_5023115586" description="RcnB family protein" evidence="2">
    <location>
        <begin position="26"/>
        <end position="136"/>
    </location>
</feature>
<name>A0A5C0ATZ0_9BURK</name>
<dbReference type="OrthoDB" id="6687316at2"/>
<dbReference type="Gene3D" id="3.10.450.160">
    <property type="entry name" value="inner membrane protein cigr"/>
    <property type="match status" value="1"/>
</dbReference>
<dbReference type="InterPro" id="IPR024572">
    <property type="entry name" value="RcnB"/>
</dbReference>
<organism evidence="3 4">
    <name type="scientific">Pigmentiphaga aceris</name>
    <dbReference type="NCBI Taxonomy" id="1940612"/>
    <lineage>
        <taxon>Bacteria</taxon>
        <taxon>Pseudomonadati</taxon>
        <taxon>Pseudomonadota</taxon>
        <taxon>Betaproteobacteria</taxon>
        <taxon>Burkholderiales</taxon>
        <taxon>Alcaligenaceae</taxon>
        <taxon>Pigmentiphaga</taxon>
    </lineage>
</organism>
<protein>
    <recommendedName>
        <fullName evidence="5">RcnB family protein</fullName>
    </recommendedName>
</protein>
<accession>A0A5C0ATZ0</accession>
<reference evidence="3 4" key="1">
    <citation type="submission" date="2019-08" db="EMBL/GenBank/DDBJ databases">
        <title>Amphibian skin-associated Pigmentiphaga: genome sequence and occurrence across geography and hosts.</title>
        <authorList>
            <person name="Bletz M.C."/>
            <person name="Bunk B."/>
            <person name="Sproeer C."/>
            <person name="Biwer P."/>
            <person name="Reiter S."/>
            <person name="Rabemananjara F.C.E."/>
            <person name="Schulz S."/>
            <person name="Overmann J."/>
            <person name="Vences M."/>
        </authorList>
    </citation>
    <scope>NUCLEOTIDE SEQUENCE [LARGE SCALE GENOMIC DNA]</scope>
    <source>
        <strain evidence="3 4">Mada1488</strain>
    </source>
</reference>
<feature type="region of interest" description="Disordered" evidence="1">
    <location>
        <begin position="55"/>
        <end position="83"/>
    </location>
</feature>
<evidence type="ECO:0000256" key="2">
    <source>
        <dbReference type="SAM" id="SignalP"/>
    </source>
</evidence>
<evidence type="ECO:0008006" key="5">
    <source>
        <dbReference type="Google" id="ProtNLM"/>
    </source>
</evidence>
<dbReference type="RefSeq" id="WP_148813939.1">
    <property type="nucleotide sequence ID" value="NZ_CP043046.1"/>
</dbReference>